<accession>A0A395JNT0</accession>
<keyword evidence="3" id="KW-1185">Reference proteome</keyword>
<evidence type="ECO:0000313" key="2">
    <source>
        <dbReference type="EMBL" id="RBP51214.1"/>
    </source>
</evidence>
<organism evidence="2 3">
    <name type="scientific">Arenicella xantha</name>
    <dbReference type="NCBI Taxonomy" id="644221"/>
    <lineage>
        <taxon>Bacteria</taxon>
        <taxon>Pseudomonadati</taxon>
        <taxon>Pseudomonadota</taxon>
        <taxon>Gammaproteobacteria</taxon>
        <taxon>Arenicellales</taxon>
        <taxon>Arenicellaceae</taxon>
        <taxon>Arenicella</taxon>
    </lineage>
</organism>
<evidence type="ECO:0000313" key="3">
    <source>
        <dbReference type="Proteomes" id="UP000253083"/>
    </source>
</evidence>
<gene>
    <name evidence="2" type="ORF">DFR28_102633</name>
</gene>
<feature type="signal peptide" evidence="1">
    <location>
        <begin position="1"/>
        <end position="24"/>
    </location>
</feature>
<name>A0A395JNT0_9GAMM</name>
<evidence type="ECO:0008006" key="4">
    <source>
        <dbReference type="Google" id="ProtNLM"/>
    </source>
</evidence>
<dbReference type="Proteomes" id="UP000253083">
    <property type="component" value="Unassembled WGS sequence"/>
</dbReference>
<feature type="chain" id="PRO_5017394512" description="Lipoprotein" evidence="1">
    <location>
        <begin position="25"/>
        <end position="140"/>
    </location>
</feature>
<proteinExistence type="predicted"/>
<protein>
    <recommendedName>
        <fullName evidence="4">Lipoprotein</fullName>
    </recommendedName>
</protein>
<reference evidence="2 3" key="1">
    <citation type="submission" date="2018-06" db="EMBL/GenBank/DDBJ databases">
        <title>Genomic Encyclopedia of Type Strains, Phase IV (KMG-IV): sequencing the most valuable type-strain genomes for metagenomic binning, comparative biology and taxonomic classification.</title>
        <authorList>
            <person name="Goeker M."/>
        </authorList>
    </citation>
    <scope>NUCLEOTIDE SEQUENCE [LARGE SCALE GENOMIC DNA]</scope>
    <source>
        <strain evidence="2 3">DSM 24032</strain>
    </source>
</reference>
<dbReference type="AlphaFoldDB" id="A0A395JNT0"/>
<dbReference type="PROSITE" id="PS51257">
    <property type="entry name" value="PROKAR_LIPOPROTEIN"/>
    <property type="match status" value="1"/>
</dbReference>
<dbReference type="EMBL" id="QNRT01000002">
    <property type="protein sequence ID" value="RBP51214.1"/>
    <property type="molecule type" value="Genomic_DNA"/>
</dbReference>
<keyword evidence="1" id="KW-0732">Signal</keyword>
<comment type="caution">
    <text evidence="2">The sequence shown here is derived from an EMBL/GenBank/DDBJ whole genome shotgun (WGS) entry which is preliminary data.</text>
</comment>
<evidence type="ECO:0000256" key="1">
    <source>
        <dbReference type="SAM" id="SignalP"/>
    </source>
</evidence>
<dbReference type="InParanoid" id="A0A395JNT0"/>
<sequence>MLPYYKNALLLVSLTVAACGPAQQSEVAMVALVANANEYDDRDVTTYGFLRKSKNVRLFLSREDAANNNDYHSIIFNNLSAAEIDEIGKCNNQYVYVSGTFKLKTNGLVFTNITHMKGQPEKPYSKLVCNHNFNRTQNHE</sequence>